<organism evidence="1 2">
    <name type="scientific">Polyporus arcularius HHB13444</name>
    <dbReference type="NCBI Taxonomy" id="1314778"/>
    <lineage>
        <taxon>Eukaryota</taxon>
        <taxon>Fungi</taxon>
        <taxon>Dikarya</taxon>
        <taxon>Basidiomycota</taxon>
        <taxon>Agaricomycotina</taxon>
        <taxon>Agaricomycetes</taxon>
        <taxon>Polyporales</taxon>
        <taxon>Polyporaceae</taxon>
        <taxon>Polyporus</taxon>
    </lineage>
</organism>
<proteinExistence type="predicted"/>
<dbReference type="InParanoid" id="A0A5C3NZA8"/>
<evidence type="ECO:0000313" key="2">
    <source>
        <dbReference type="Proteomes" id="UP000308197"/>
    </source>
</evidence>
<keyword evidence="2" id="KW-1185">Reference proteome</keyword>
<name>A0A5C3NZA8_9APHY</name>
<dbReference type="AlphaFoldDB" id="A0A5C3NZA8"/>
<dbReference type="Proteomes" id="UP000308197">
    <property type="component" value="Unassembled WGS sequence"/>
</dbReference>
<accession>A0A5C3NZA8</accession>
<dbReference type="EMBL" id="ML211452">
    <property type="protein sequence ID" value="TFK82755.1"/>
    <property type="molecule type" value="Genomic_DNA"/>
</dbReference>
<reference evidence="1 2" key="1">
    <citation type="journal article" date="2019" name="Nat. Ecol. Evol.">
        <title>Megaphylogeny resolves global patterns of mushroom evolution.</title>
        <authorList>
            <person name="Varga T."/>
            <person name="Krizsan K."/>
            <person name="Foldi C."/>
            <person name="Dima B."/>
            <person name="Sanchez-Garcia M."/>
            <person name="Sanchez-Ramirez S."/>
            <person name="Szollosi G.J."/>
            <person name="Szarkandi J.G."/>
            <person name="Papp V."/>
            <person name="Albert L."/>
            <person name="Andreopoulos W."/>
            <person name="Angelini C."/>
            <person name="Antonin V."/>
            <person name="Barry K.W."/>
            <person name="Bougher N.L."/>
            <person name="Buchanan P."/>
            <person name="Buyck B."/>
            <person name="Bense V."/>
            <person name="Catcheside P."/>
            <person name="Chovatia M."/>
            <person name="Cooper J."/>
            <person name="Damon W."/>
            <person name="Desjardin D."/>
            <person name="Finy P."/>
            <person name="Geml J."/>
            <person name="Haridas S."/>
            <person name="Hughes K."/>
            <person name="Justo A."/>
            <person name="Karasinski D."/>
            <person name="Kautmanova I."/>
            <person name="Kiss B."/>
            <person name="Kocsube S."/>
            <person name="Kotiranta H."/>
            <person name="LaButti K.M."/>
            <person name="Lechner B.E."/>
            <person name="Liimatainen K."/>
            <person name="Lipzen A."/>
            <person name="Lukacs Z."/>
            <person name="Mihaltcheva S."/>
            <person name="Morgado L.N."/>
            <person name="Niskanen T."/>
            <person name="Noordeloos M.E."/>
            <person name="Ohm R.A."/>
            <person name="Ortiz-Santana B."/>
            <person name="Ovrebo C."/>
            <person name="Racz N."/>
            <person name="Riley R."/>
            <person name="Savchenko A."/>
            <person name="Shiryaev A."/>
            <person name="Soop K."/>
            <person name="Spirin V."/>
            <person name="Szebenyi C."/>
            <person name="Tomsovsky M."/>
            <person name="Tulloss R.E."/>
            <person name="Uehling J."/>
            <person name="Grigoriev I.V."/>
            <person name="Vagvolgyi C."/>
            <person name="Papp T."/>
            <person name="Martin F.M."/>
            <person name="Miettinen O."/>
            <person name="Hibbett D.S."/>
            <person name="Nagy L.G."/>
        </authorList>
    </citation>
    <scope>NUCLEOTIDE SEQUENCE [LARGE SCALE GENOMIC DNA]</scope>
    <source>
        <strain evidence="1 2">HHB13444</strain>
    </source>
</reference>
<protein>
    <submittedName>
        <fullName evidence="1">Uncharacterized protein</fullName>
    </submittedName>
</protein>
<sequence>MSLSVEEGRDCVGAYASCPPTSTSPGHTTRRPRCFLQFSSPWLLDLGVKVYVRDPQMLRKLQSSAPPNAARCLHASAPLPLAALQQKFKAAPRRKSKDVSARDEEDEAVVAKSTARAVKAALQQTCDDFGMVPASQRVHTGTGQRALAAF</sequence>
<gene>
    <name evidence="1" type="ORF">K466DRAFT_288461</name>
</gene>
<evidence type="ECO:0000313" key="1">
    <source>
        <dbReference type="EMBL" id="TFK82755.1"/>
    </source>
</evidence>